<dbReference type="Ensembl" id="ENSPMGT00000010802.1">
    <property type="protein sequence ID" value="ENSPMGP00000010125.1"/>
    <property type="gene ID" value="ENSPMGG00000008399.1"/>
</dbReference>
<dbReference type="InterPro" id="IPR036047">
    <property type="entry name" value="F-box-like_dom_sf"/>
</dbReference>
<dbReference type="Gene3D" id="3.40.50.300">
    <property type="entry name" value="P-loop containing nucleotide triphosphate hydrolases"/>
    <property type="match status" value="1"/>
</dbReference>
<feature type="domain" description="F-box" evidence="1">
    <location>
        <begin position="44"/>
        <end position="90"/>
    </location>
</feature>
<sequence length="399" mass="45241">MAGHVPRLSESVVIRSLRRLRDRYFPESRPVTAAVDTEQQDSHLGFLESLPVDLQFLVMTFLSPADLCLLGATCHYWRRMVRDPLLWRFFLLRDLPFWNSIDHLSMPQLELLHAPLIDEKQSLDDREEGGDTEPKVDYMAEYLRGSPSCRQQWLPSVAPYKVVTSFLQSLVVSAEPRYAMFGPGMEQLDMSFVMRLMHSPDVLPVSGSGPPRRQIDGIGSGISYMFNNQHSFNILTLYSTNRAERERARTQHQNVDNKLFTVEVDNSGVTTYSPTPHVQRVCQVVDGFIYVANLHKTETLILHNEPAQIQALLSSSWGSTSRPMLVLSCVSREDRGPEVQPGVNATTNRVPCVYMAKRLELTTLDNPWMVQDVVVESLSGLLDGISWLLRCSGVKLHNR</sequence>
<keyword evidence="3" id="KW-1185">Reference proteome</keyword>
<dbReference type="SMART" id="SM00256">
    <property type="entry name" value="FBOX"/>
    <property type="match status" value="1"/>
</dbReference>
<dbReference type="Pfam" id="PF12937">
    <property type="entry name" value="F-box-like"/>
    <property type="match status" value="1"/>
</dbReference>
<reference evidence="2" key="2">
    <citation type="submission" date="2025-09" db="UniProtKB">
        <authorList>
            <consortium name="Ensembl"/>
        </authorList>
    </citation>
    <scope>IDENTIFICATION</scope>
</reference>
<evidence type="ECO:0000313" key="3">
    <source>
        <dbReference type="Proteomes" id="UP000261520"/>
    </source>
</evidence>
<reference evidence="2" key="1">
    <citation type="submission" date="2025-08" db="UniProtKB">
        <authorList>
            <consortium name="Ensembl"/>
        </authorList>
    </citation>
    <scope>IDENTIFICATION</scope>
</reference>
<dbReference type="GO" id="GO:0019005">
    <property type="term" value="C:SCF ubiquitin ligase complex"/>
    <property type="evidence" value="ECO:0007669"/>
    <property type="project" value="TreeGrafter"/>
</dbReference>
<protein>
    <recommendedName>
        <fullName evidence="1">F-box domain-containing protein</fullName>
    </recommendedName>
</protein>
<dbReference type="InterPro" id="IPR027417">
    <property type="entry name" value="P-loop_NTPase"/>
</dbReference>
<evidence type="ECO:0000313" key="2">
    <source>
        <dbReference type="Ensembl" id="ENSPMGP00000010125.1"/>
    </source>
</evidence>
<dbReference type="PANTHER" id="PTHR16008:SF4">
    <property type="entry name" value="F-BOX ONLY PROTEIN 4"/>
    <property type="match status" value="1"/>
</dbReference>
<dbReference type="STRING" id="409849.ENSPMGP00000010125"/>
<dbReference type="Gene3D" id="1.20.1280.50">
    <property type="match status" value="1"/>
</dbReference>
<dbReference type="Proteomes" id="UP000261520">
    <property type="component" value="Unplaced"/>
</dbReference>
<evidence type="ECO:0000259" key="1">
    <source>
        <dbReference type="PROSITE" id="PS50181"/>
    </source>
</evidence>
<dbReference type="AlphaFoldDB" id="A0A3B4A014"/>
<dbReference type="InterPro" id="IPR001810">
    <property type="entry name" value="F-box_dom"/>
</dbReference>
<dbReference type="InterPro" id="IPR039588">
    <property type="entry name" value="FBXO4"/>
</dbReference>
<dbReference type="PROSITE" id="PS50181">
    <property type="entry name" value="FBOX"/>
    <property type="match status" value="1"/>
</dbReference>
<dbReference type="SUPFAM" id="SSF81383">
    <property type="entry name" value="F-box domain"/>
    <property type="match status" value="1"/>
</dbReference>
<dbReference type="PANTHER" id="PTHR16008">
    <property type="entry name" value="F-BOX ONLY PROTEIN 4"/>
    <property type="match status" value="1"/>
</dbReference>
<dbReference type="GO" id="GO:0031146">
    <property type="term" value="P:SCF-dependent proteasomal ubiquitin-dependent protein catabolic process"/>
    <property type="evidence" value="ECO:0007669"/>
    <property type="project" value="InterPro"/>
</dbReference>
<dbReference type="GO" id="GO:0000209">
    <property type="term" value="P:protein polyubiquitination"/>
    <property type="evidence" value="ECO:0007669"/>
    <property type="project" value="TreeGrafter"/>
</dbReference>
<name>A0A3B4A014_9GOBI</name>
<accession>A0A3B4A014</accession>
<proteinExistence type="predicted"/>
<organism evidence="2 3">
    <name type="scientific">Periophthalmus magnuspinnatus</name>
    <dbReference type="NCBI Taxonomy" id="409849"/>
    <lineage>
        <taxon>Eukaryota</taxon>
        <taxon>Metazoa</taxon>
        <taxon>Chordata</taxon>
        <taxon>Craniata</taxon>
        <taxon>Vertebrata</taxon>
        <taxon>Euteleostomi</taxon>
        <taxon>Actinopterygii</taxon>
        <taxon>Neopterygii</taxon>
        <taxon>Teleostei</taxon>
        <taxon>Neoteleostei</taxon>
        <taxon>Acanthomorphata</taxon>
        <taxon>Gobiaria</taxon>
        <taxon>Gobiiformes</taxon>
        <taxon>Gobioidei</taxon>
        <taxon>Gobiidae</taxon>
        <taxon>Oxudercinae</taxon>
        <taxon>Periophthalmus</taxon>
    </lineage>
</organism>